<evidence type="ECO:0000256" key="10">
    <source>
        <dbReference type="SAM" id="Phobius"/>
    </source>
</evidence>
<evidence type="ECO:0000256" key="9">
    <source>
        <dbReference type="ARBA" id="ARBA00031636"/>
    </source>
</evidence>
<evidence type="ECO:0000256" key="1">
    <source>
        <dbReference type="ARBA" id="ARBA00004651"/>
    </source>
</evidence>
<dbReference type="GO" id="GO:0006811">
    <property type="term" value="P:monoatomic ion transport"/>
    <property type="evidence" value="ECO:0007669"/>
    <property type="project" value="UniProtKB-KW"/>
</dbReference>
<evidence type="ECO:0000313" key="12">
    <source>
        <dbReference type="Proteomes" id="UP000541810"/>
    </source>
</evidence>
<gene>
    <name evidence="11" type="ORF">HNQ40_001526</name>
</gene>
<keyword evidence="2" id="KW-0813">Transport</keyword>
<dbReference type="InterPro" id="IPR002528">
    <property type="entry name" value="MATE_fam"/>
</dbReference>
<comment type="subcellular location">
    <subcellularLocation>
        <location evidence="1">Cell membrane</location>
        <topology evidence="1">Multi-pass membrane protein</topology>
    </subcellularLocation>
</comment>
<dbReference type="Proteomes" id="UP000541810">
    <property type="component" value="Unassembled WGS sequence"/>
</dbReference>
<dbReference type="CDD" id="cd13137">
    <property type="entry name" value="MATE_NorM_like"/>
    <property type="match status" value="1"/>
</dbReference>
<evidence type="ECO:0000256" key="5">
    <source>
        <dbReference type="ARBA" id="ARBA00022692"/>
    </source>
</evidence>
<accession>A0A7X0LJT6</accession>
<dbReference type="PANTHER" id="PTHR43298:SF2">
    <property type="entry name" value="FMN_FAD EXPORTER YEEO-RELATED"/>
    <property type="match status" value="1"/>
</dbReference>
<dbReference type="InterPro" id="IPR048279">
    <property type="entry name" value="MdtK-like"/>
</dbReference>
<keyword evidence="7" id="KW-0406">Ion transport</keyword>
<evidence type="ECO:0000256" key="6">
    <source>
        <dbReference type="ARBA" id="ARBA00022989"/>
    </source>
</evidence>
<dbReference type="GO" id="GO:0015297">
    <property type="term" value="F:antiporter activity"/>
    <property type="evidence" value="ECO:0007669"/>
    <property type="project" value="UniProtKB-KW"/>
</dbReference>
<feature type="transmembrane region" description="Helical" evidence="10">
    <location>
        <begin position="306"/>
        <end position="329"/>
    </location>
</feature>
<keyword evidence="12" id="KW-1185">Reference proteome</keyword>
<feature type="transmembrane region" description="Helical" evidence="10">
    <location>
        <begin position="186"/>
        <end position="205"/>
    </location>
</feature>
<evidence type="ECO:0000256" key="2">
    <source>
        <dbReference type="ARBA" id="ARBA00022448"/>
    </source>
</evidence>
<feature type="transmembrane region" description="Helical" evidence="10">
    <location>
        <begin position="74"/>
        <end position="97"/>
    </location>
</feature>
<keyword evidence="4" id="KW-1003">Cell membrane</keyword>
<evidence type="ECO:0000256" key="4">
    <source>
        <dbReference type="ARBA" id="ARBA00022475"/>
    </source>
</evidence>
<dbReference type="Pfam" id="PF01554">
    <property type="entry name" value="MatE"/>
    <property type="match status" value="2"/>
</dbReference>
<protein>
    <recommendedName>
        <fullName evidence="9">Multidrug-efflux transporter</fullName>
    </recommendedName>
</protein>
<feature type="transmembrane region" description="Helical" evidence="10">
    <location>
        <begin position="341"/>
        <end position="362"/>
    </location>
</feature>
<dbReference type="EMBL" id="JACHGY010000001">
    <property type="protein sequence ID" value="MBB6429720.1"/>
    <property type="molecule type" value="Genomic_DNA"/>
</dbReference>
<feature type="transmembrane region" description="Helical" evidence="10">
    <location>
        <begin position="154"/>
        <end position="174"/>
    </location>
</feature>
<organism evidence="11 12">
    <name type="scientific">Algisphaera agarilytica</name>
    <dbReference type="NCBI Taxonomy" id="1385975"/>
    <lineage>
        <taxon>Bacteria</taxon>
        <taxon>Pseudomonadati</taxon>
        <taxon>Planctomycetota</taxon>
        <taxon>Phycisphaerae</taxon>
        <taxon>Phycisphaerales</taxon>
        <taxon>Phycisphaeraceae</taxon>
        <taxon>Algisphaera</taxon>
    </lineage>
</organism>
<evidence type="ECO:0000256" key="3">
    <source>
        <dbReference type="ARBA" id="ARBA00022449"/>
    </source>
</evidence>
<feature type="transmembrane region" description="Helical" evidence="10">
    <location>
        <begin position="211"/>
        <end position="232"/>
    </location>
</feature>
<dbReference type="InterPro" id="IPR050222">
    <property type="entry name" value="MATE_MdtK"/>
</dbReference>
<keyword evidence="3" id="KW-0050">Antiport</keyword>
<keyword evidence="6 10" id="KW-1133">Transmembrane helix</keyword>
<feature type="transmembrane region" description="Helical" evidence="10">
    <location>
        <begin position="382"/>
        <end position="401"/>
    </location>
</feature>
<evidence type="ECO:0000256" key="8">
    <source>
        <dbReference type="ARBA" id="ARBA00023136"/>
    </source>
</evidence>
<keyword evidence="5 10" id="KW-0812">Transmembrane</keyword>
<evidence type="ECO:0000256" key="7">
    <source>
        <dbReference type="ARBA" id="ARBA00023065"/>
    </source>
</evidence>
<dbReference type="GO" id="GO:0042910">
    <property type="term" value="F:xenobiotic transmembrane transporter activity"/>
    <property type="evidence" value="ECO:0007669"/>
    <property type="project" value="InterPro"/>
</dbReference>
<comment type="caution">
    <text evidence="11">The sequence shown here is derived from an EMBL/GenBank/DDBJ whole genome shotgun (WGS) entry which is preliminary data.</text>
</comment>
<proteinExistence type="predicted"/>
<dbReference type="PIRSF" id="PIRSF006603">
    <property type="entry name" value="DinF"/>
    <property type="match status" value="1"/>
</dbReference>
<feature type="transmembrane region" description="Helical" evidence="10">
    <location>
        <begin position="268"/>
        <end position="286"/>
    </location>
</feature>
<dbReference type="RefSeq" id="WP_184677284.1">
    <property type="nucleotide sequence ID" value="NZ_JACHGY010000001.1"/>
</dbReference>
<keyword evidence="8 10" id="KW-0472">Membrane</keyword>
<dbReference type="NCBIfam" id="TIGR00797">
    <property type="entry name" value="matE"/>
    <property type="match status" value="1"/>
</dbReference>
<evidence type="ECO:0000313" key="11">
    <source>
        <dbReference type="EMBL" id="MBB6429720.1"/>
    </source>
</evidence>
<reference evidence="11 12" key="1">
    <citation type="submission" date="2020-08" db="EMBL/GenBank/DDBJ databases">
        <title>Genomic Encyclopedia of Type Strains, Phase IV (KMG-IV): sequencing the most valuable type-strain genomes for metagenomic binning, comparative biology and taxonomic classification.</title>
        <authorList>
            <person name="Goeker M."/>
        </authorList>
    </citation>
    <scope>NUCLEOTIDE SEQUENCE [LARGE SCALE GENOMIC DNA]</scope>
    <source>
        <strain evidence="11 12">DSM 103725</strain>
    </source>
</reference>
<sequence length="472" mass="49931">MTQAVAAESEIDNPESSPAEVTLGGKLEGLSLPRQVYVLAVWPFLQQLLSWLVSTVDTAVAGRLSVEATNAIAVAAYMGWLLGLLMMAVGSGGAALIARAVGGRHRGLANAGLGQALILAVGWGVIVGAIVYAMAGLISGWAGLREESLALATTYLRIVALATPVAAILFVGGMSLSAAGDTRSPFWIMLGVNIVNIALTVSLVARGYGVAGIATGTAVAWVVGAALTLFVLRRPNGPIRLRPHRLQPHAHTIKRIVRIAVPNLVDRFGHWLGNFFVLMIVGFIAVNDIAGDGSALQGAHIVAIRIEAISFLPGMAFGVAAATLAGQYLGAGSEALARRAVVYCWAVGVGIMTLMGVTFVLFPTLWVRLMTDQPELLAISPTLVRICGFVQLGFGSYLILSEAMRGAGDTRWPMLLSNFSTWCIRLPAVWVFGVTLEMGLIGVWYALCGELLMRGVLFTSRFFHGGWLKVKV</sequence>
<name>A0A7X0LJT6_9BACT</name>
<feature type="transmembrane region" description="Helical" evidence="10">
    <location>
        <begin position="422"/>
        <end position="447"/>
    </location>
</feature>
<dbReference type="GO" id="GO:0005886">
    <property type="term" value="C:plasma membrane"/>
    <property type="evidence" value="ECO:0007669"/>
    <property type="project" value="UniProtKB-SubCell"/>
</dbReference>
<dbReference type="PANTHER" id="PTHR43298">
    <property type="entry name" value="MULTIDRUG RESISTANCE PROTEIN NORM-RELATED"/>
    <property type="match status" value="1"/>
</dbReference>
<dbReference type="AlphaFoldDB" id="A0A7X0LJT6"/>
<feature type="transmembrane region" description="Helical" evidence="10">
    <location>
        <begin position="117"/>
        <end position="142"/>
    </location>
</feature>